<accession>A0AAI9E9E7</accession>
<dbReference type="Proteomes" id="UP001296104">
    <property type="component" value="Unassembled WGS sequence"/>
</dbReference>
<gene>
    <name evidence="1" type="ORF">LECACI_7A002978</name>
</gene>
<evidence type="ECO:0000313" key="2">
    <source>
        <dbReference type="Proteomes" id="UP001296104"/>
    </source>
</evidence>
<sequence>MNNFTIYTCPATEGYLVCGRKIFRFSNSLLETAVSRWIVHTDREGHKAIRRLLIKTWVVALDWKDEWKTRRPSWRKLREELKSQGYGEDRVMVSVSCLFDESQS</sequence>
<dbReference type="AlphaFoldDB" id="A0AAI9E9E7"/>
<protein>
    <submittedName>
        <fullName evidence="1">Uncharacterized protein</fullName>
    </submittedName>
</protein>
<dbReference type="EMBL" id="CAVMBE010000014">
    <property type="protein sequence ID" value="CAK3933949.1"/>
    <property type="molecule type" value="Genomic_DNA"/>
</dbReference>
<evidence type="ECO:0000313" key="1">
    <source>
        <dbReference type="EMBL" id="CAK3933949.1"/>
    </source>
</evidence>
<proteinExistence type="predicted"/>
<organism evidence="1 2">
    <name type="scientific">Lecanosticta acicola</name>
    <dbReference type="NCBI Taxonomy" id="111012"/>
    <lineage>
        <taxon>Eukaryota</taxon>
        <taxon>Fungi</taxon>
        <taxon>Dikarya</taxon>
        <taxon>Ascomycota</taxon>
        <taxon>Pezizomycotina</taxon>
        <taxon>Dothideomycetes</taxon>
        <taxon>Dothideomycetidae</taxon>
        <taxon>Mycosphaerellales</taxon>
        <taxon>Mycosphaerellaceae</taxon>
        <taxon>Lecanosticta</taxon>
    </lineage>
</organism>
<keyword evidence="2" id="KW-1185">Reference proteome</keyword>
<name>A0AAI9E9E7_9PEZI</name>
<reference evidence="1" key="1">
    <citation type="submission" date="2023-11" db="EMBL/GenBank/DDBJ databases">
        <authorList>
            <person name="Alioto T."/>
            <person name="Alioto T."/>
            <person name="Gomez Garrido J."/>
        </authorList>
    </citation>
    <scope>NUCLEOTIDE SEQUENCE</scope>
</reference>
<comment type="caution">
    <text evidence="1">The sequence shown here is derived from an EMBL/GenBank/DDBJ whole genome shotgun (WGS) entry which is preliminary data.</text>
</comment>